<evidence type="ECO:0000259" key="5">
    <source>
        <dbReference type="PROSITE" id="PS50893"/>
    </source>
</evidence>
<dbReference type="InterPro" id="IPR003593">
    <property type="entry name" value="AAA+_ATPase"/>
</dbReference>
<feature type="domain" description="ABC transporter" evidence="5">
    <location>
        <begin position="3"/>
        <end position="232"/>
    </location>
</feature>
<dbReference type="PANTHER" id="PTHR42734">
    <property type="entry name" value="METAL TRANSPORT SYSTEM ATP-BINDING PROTEIN TM_0124-RELATED"/>
    <property type="match status" value="1"/>
</dbReference>
<dbReference type="Gene3D" id="3.40.50.300">
    <property type="entry name" value="P-loop containing nucleotide triphosphate hydrolases"/>
    <property type="match status" value="1"/>
</dbReference>
<keyword evidence="3" id="KW-0547">Nucleotide-binding</keyword>
<dbReference type="EMBL" id="CP042467">
    <property type="protein sequence ID" value="QED28939.1"/>
    <property type="molecule type" value="Genomic_DNA"/>
</dbReference>
<keyword evidence="2" id="KW-0813">Transport</keyword>
<name>A0A5B8XZV6_9DELT</name>
<dbReference type="InterPro" id="IPR050153">
    <property type="entry name" value="Metal_Ion_Import_ABC"/>
</dbReference>
<dbReference type="SMART" id="SM00382">
    <property type="entry name" value="AAA"/>
    <property type="match status" value="1"/>
</dbReference>
<proteinExistence type="inferred from homology"/>
<dbReference type="Proteomes" id="UP000321595">
    <property type="component" value="Chromosome"/>
</dbReference>
<evidence type="ECO:0000256" key="2">
    <source>
        <dbReference type="ARBA" id="ARBA00022448"/>
    </source>
</evidence>
<dbReference type="GO" id="GO:0016887">
    <property type="term" value="F:ATP hydrolysis activity"/>
    <property type="evidence" value="ECO:0007669"/>
    <property type="project" value="InterPro"/>
</dbReference>
<reference evidence="6 7" key="1">
    <citation type="submission" date="2019-08" db="EMBL/GenBank/DDBJ databases">
        <authorList>
            <person name="Liang Q."/>
        </authorList>
    </citation>
    <scope>NUCLEOTIDE SEQUENCE [LARGE SCALE GENOMIC DNA]</scope>
    <source>
        <strain evidence="6 7">V1718</strain>
    </source>
</reference>
<gene>
    <name evidence="6" type="ORF">FRD01_17165</name>
</gene>
<keyword evidence="4 6" id="KW-0067">ATP-binding</keyword>
<dbReference type="AlphaFoldDB" id="A0A5B8XZV6"/>
<dbReference type="InterPro" id="IPR003439">
    <property type="entry name" value="ABC_transporter-like_ATP-bd"/>
</dbReference>
<dbReference type="KEGG" id="bbae:FRD01_17165"/>
<comment type="similarity">
    <text evidence="1">Belongs to the ABC transporter superfamily.</text>
</comment>
<dbReference type="InterPro" id="IPR027417">
    <property type="entry name" value="P-loop_NTPase"/>
</dbReference>
<dbReference type="OrthoDB" id="9809450at2"/>
<evidence type="ECO:0000256" key="4">
    <source>
        <dbReference type="ARBA" id="ARBA00022840"/>
    </source>
</evidence>
<evidence type="ECO:0000256" key="3">
    <source>
        <dbReference type="ARBA" id="ARBA00022741"/>
    </source>
</evidence>
<evidence type="ECO:0000256" key="1">
    <source>
        <dbReference type="ARBA" id="ARBA00005417"/>
    </source>
</evidence>
<evidence type="ECO:0000313" key="6">
    <source>
        <dbReference type="EMBL" id="QED28939.1"/>
    </source>
</evidence>
<sequence length="244" mass="26934">MLIEVENLVVGYQKTPILPAVSFAVEEGEVWGIIGPNGSGKSTLLKTLLGLLPPISGKVKLNANTRLGYVAQRHALDPAIPSRVVDVVTGGVELGWSFLNPTHILKSRERIQSAMVDADVLKLKDRQFNELSEGQKQRVLLARALASDPQMIVLDEPTSAMDQTAERQVFELLGELRKKRGLAVLLVSHHLPVLGEFATHAIYVDSDEQVMIPGDIETVCHCNECVTRYGDALHRHRHTEECNH</sequence>
<evidence type="ECO:0000313" key="7">
    <source>
        <dbReference type="Proteomes" id="UP000321595"/>
    </source>
</evidence>
<dbReference type="PROSITE" id="PS50893">
    <property type="entry name" value="ABC_TRANSPORTER_2"/>
    <property type="match status" value="1"/>
</dbReference>
<keyword evidence="7" id="KW-1185">Reference proteome</keyword>
<accession>A0A5B8XZV6</accession>
<organism evidence="6 7">
    <name type="scientific">Microvenator marinus</name>
    <dbReference type="NCBI Taxonomy" id="2600177"/>
    <lineage>
        <taxon>Bacteria</taxon>
        <taxon>Deltaproteobacteria</taxon>
        <taxon>Bradymonadales</taxon>
        <taxon>Microvenatoraceae</taxon>
        <taxon>Microvenator</taxon>
    </lineage>
</organism>
<dbReference type="Pfam" id="PF00005">
    <property type="entry name" value="ABC_tran"/>
    <property type="match status" value="1"/>
</dbReference>
<dbReference type="SUPFAM" id="SSF52540">
    <property type="entry name" value="P-loop containing nucleoside triphosphate hydrolases"/>
    <property type="match status" value="1"/>
</dbReference>
<dbReference type="RefSeq" id="WP_146961810.1">
    <property type="nucleotide sequence ID" value="NZ_CP042467.1"/>
</dbReference>
<dbReference type="GO" id="GO:0005524">
    <property type="term" value="F:ATP binding"/>
    <property type="evidence" value="ECO:0007669"/>
    <property type="project" value="UniProtKB-KW"/>
</dbReference>
<dbReference type="PANTHER" id="PTHR42734:SF17">
    <property type="entry name" value="METAL TRANSPORT SYSTEM ATP-BINDING PROTEIN TM_0124-RELATED"/>
    <property type="match status" value="1"/>
</dbReference>
<protein>
    <submittedName>
        <fullName evidence="6">Metal ABC transporter ATP-binding protein</fullName>
    </submittedName>
</protein>